<proteinExistence type="predicted"/>
<organism evidence="1">
    <name type="scientific">Campylobacter sp. CCS1377</name>
    <dbReference type="NCBI Taxonomy" id="3158229"/>
    <lineage>
        <taxon>Bacteria</taxon>
        <taxon>Pseudomonadati</taxon>
        <taxon>Campylobacterota</taxon>
        <taxon>Epsilonproteobacteria</taxon>
        <taxon>Campylobacterales</taxon>
        <taxon>Campylobacteraceae</taxon>
        <taxon>Campylobacter</taxon>
    </lineage>
</organism>
<dbReference type="AlphaFoldDB" id="A0AAU7E957"/>
<dbReference type="EMBL" id="CP155620">
    <property type="protein sequence ID" value="XBJ29659.1"/>
    <property type="molecule type" value="Genomic_DNA"/>
</dbReference>
<evidence type="ECO:0000313" key="1">
    <source>
        <dbReference type="EMBL" id="XBJ29659.1"/>
    </source>
</evidence>
<gene>
    <name evidence="1" type="ORF">AAH949_02155</name>
</gene>
<accession>A0AAU7E957</accession>
<protein>
    <submittedName>
        <fullName evidence="1">Uncharacterized protein</fullName>
    </submittedName>
</protein>
<name>A0AAU7E957_9BACT</name>
<reference evidence="1" key="1">
    <citation type="submission" date="2024-05" db="EMBL/GenBank/DDBJ databases">
        <title>Campylobacter coli isolated from environmental waters in Slovenia.</title>
        <authorList>
            <person name="Zautner A.E."/>
            <person name="Bunk B."/>
            <person name="Riedel T."/>
            <person name="Sproeer C."/>
        </authorList>
    </citation>
    <scope>NUCLEOTIDE SEQUENCE</scope>
    <source>
        <strain evidence="1">CCS1377</strain>
    </source>
</reference>
<dbReference type="RefSeq" id="WP_348518839.1">
    <property type="nucleotide sequence ID" value="NZ_CP155620.1"/>
</dbReference>
<sequence length="121" mass="14593">MNFQKNDELLIYNLFEISQSTFFQKRFDELLEQNNFTNAYSSVKIIDDYFCPPNTICDISPMLARYWLFMKGQYCIKIYSPYVLNENQIKTLIKTELLEWFGDENTTELKSVEFKFEKLNF</sequence>